<comment type="caution">
    <text evidence="1">The sequence shown here is derived from an EMBL/GenBank/DDBJ whole genome shotgun (WGS) entry which is preliminary data.</text>
</comment>
<evidence type="ECO:0000313" key="2">
    <source>
        <dbReference type="Proteomes" id="UP000178098"/>
    </source>
</evidence>
<sequence length="193" mass="22438">MKLIGTGQKHLDKAMNGNHYAPIHPLGVDFRMQGDCYKLEITLYDPTFRQNSIDPAYTDIFYVRTALVYTFMPNGMLDRISYEGPNYQKYKRLEVELMQRVFLALQEAPHSDNFEIAYYQEADPEKGRYIAVPRADVPAGEPPVELFSISPRSIRLFHQMHYGAWWKMMLTQDAECVLHQRKFEVPGGSPERL</sequence>
<protein>
    <submittedName>
        <fullName evidence="1">Uncharacterized protein</fullName>
    </submittedName>
</protein>
<dbReference type="AlphaFoldDB" id="A0A1F7HH78"/>
<name>A0A1F7HH78_9BACT</name>
<dbReference type="EMBL" id="MFZT01000034">
    <property type="protein sequence ID" value="OGK30122.1"/>
    <property type="molecule type" value="Genomic_DNA"/>
</dbReference>
<dbReference type="Proteomes" id="UP000178098">
    <property type="component" value="Unassembled WGS sequence"/>
</dbReference>
<organism evidence="1 2">
    <name type="scientific">Candidatus Roizmanbacteria bacterium RIFCSPHIGHO2_02_FULL_43_11</name>
    <dbReference type="NCBI Taxonomy" id="1802043"/>
    <lineage>
        <taxon>Bacteria</taxon>
        <taxon>Candidatus Roizmaniibacteriota</taxon>
    </lineage>
</organism>
<evidence type="ECO:0000313" key="1">
    <source>
        <dbReference type="EMBL" id="OGK30122.1"/>
    </source>
</evidence>
<reference evidence="1 2" key="1">
    <citation type="journal article" date="2016" name="Nat. Commun.">
        <title>Thousands of microbial genomes shed light on interconnected biogeochemical processes in an aquifer system.</title>
        <authorList>
            <person name="Anantharaman K."/>
            <person name="Brown C.T."/>
            <person name="Hug L.A."/>
            <person name="Sharon I."/>
            <person name="Castelle C.J."/>
            <person name="Probst A.J."/>
            <person name="Thomas B.C."/>
            <person name="Singh A."/>
            <person name="Wilkins M.J."/>
            <person name="Karaoz U."/>
            <person name="Brodie E.L."/>
            <person name="Williams K.H."/>
            <person name="Hubbard S.S."/>
            <person name="Banfield J.F."/>
        </authorList>
    </citation>
    <scope>NUCLEOTIDE SEQUENCE [LARGE SCALE GENOMIC DNA]</scope>
</reference>
<accession>A0A1F7HH78</accession>
<proteinExistence type="predicted"/>
<gene>
    <name evidence="1" type="ORF">A3D08_00380</name>
</gene>